<evidence type="ECO:0000313" key="1">
    <source>
        <dbReference type="EMBL" id="KAK9319491.1"/>
    </source>
</evidence>
<comment type="caution">
    <text evidence="1">The sequence shown here is derived from an EMBL/GenBank/DDBJ whole genome shotgun (WGS) entry which is preliminary data.</text>
</comment>
<protein>
    <submittedName>
        <fullName evidence="1">Uncharacterized protein</fullName>
    </submittedName>
</protein>
<reference evidence="2" key="1">
    <citation type="journal article" date="2024" name="Front. Bioeng. Biotechnol.">
        <title>Genome-scale model development and genomic sequencing of the oleaginous clade Lipomyces.</title>
        <authorList>
            <person name="Czajka J.J."/>
            <person name="Han Y."/>
            <person name="Kim J."/>
            <person name="Mondo S.J."/>
            <person name="Hofstad B.A."/>
            <person name="Robles A."/>
            <person name="Haridas S."/>
            <person name="Riley R."/>
            <person name="LaButti K."/>
            <person name="Pangilinan J."/>
            <person name="Andreopoulos W."/>
            <person name="Lipzen A."/>
            <person name="Yan J."/>
            <person name="Wang M."/>
            <person name="Ng V."/>
            <person name="Grigoriev I.V."/>
            <person name="Spatafora J.W."/>
            <person name="Magnuson J.K."/>
            <person name="Baker S.E."/>
            <person name="Pomraning K.R."/>
        </authorList>
    </citation>
    <scope>NUCLEOTIDE SEQUENCE [LARGE SCALE GENOMIC DNA]</scope>
    <source>
        <strain evidence="2">CBS 10300</strain>
    </source>
</reference>
<sequence>MDERRDMDSSDVTQSFTGASRSTPQHSPSGRSVSTSALRSPNTPISRFLAYRTGKISGSHPSCQTHVTTTTPATSPPSSDGLAEFLYTRGFLQGTCSDVTIRAFGKDYALHRLILDRSPFFSMLFSGPWRDALCETLELSLADDPNMTQDAFELAIARLYGHCDAVAEAKHAMSLLALASFLDMQDLIESCVGLIVRSLTAQNLSEVLRFAINNNYGAASTRLVNCCKNMLYCDGWEMGVEAWDAIPTAIAAEIVSGNPFFVATEWDRCMFVIDLINWHLAHHGQRIESPVSDSAKRSNSSVSETPSEIDGCVRTSEIKHDVVDDKDIQCKQNDEFRSIFDLEPLRQAMEGGIHYVHFTFEQIQELDAVRDVTGQRVVRAETLREAVWANLSLRQKILTCPLDSTNLGLVNKGPLPPSDSVGRRTAYIIPSNDETTLEVGTSSALLHSGPLMTEKSVSGCSDDDNEEGEFSWTRFPPYRFSLEFKHVSKLREEKRVYSGTIWYAGSYWNIYIQKVKQRKSVVQMGVYLHRVKDAHVQKGSDSSVTVTDMDRGPRSRSVSHENEQTEFTMEAEVEHEGWGIPRSHSGTIDDIHITLSEAQEMLGRGMVPAAHTSTASSAGHLFARTAVDVASTNTTLPEYLDERPKISTYFEIFTPSRKGKHAITCFSSSPDLFSFSKSWGWKSTTLCAPLDDQQPMAADGNDEAHDINLKFMIVLGNV</sequence>
<gene>
    <name evidence="1" type="ORF">V1517DRAFT_297227</name>
</gene>
<keyword evidence="2" id="KW-1185">Reference proteome</keyword>
<proteinExistence type="predicted"/>
<name>A0ACC3TFE3_9ASCO</name>
<dbReference type="Proteomes" id="UP001489719">
    <property type="component" value="Unassembled WGS sequence"/>
</dbReference>
<accession>A0ACC3TFE3</accession>
<dbReference type="EMBL" id="MU970183">
    <property type="protein sequence ID" value="KAK9319491.1"/>
    <property type="molecule type" value="Genomic_DNA"/>
</dbReference>
<evidence type="ECO:0000313" key="2">
    <source>
        <dbReference type="Proteomes" id="UP001489719"/>
    </source>
</evidence>
<organism evidence="1 2">
    <name type="scientific">Lipomyces orientalis</name>
    <dbReference type="NCBI Taxonomy" id="1233043"/>
    <lineage>
        <taxon>Eukaryota</taxon>
        <taxon>Fungi</taxon>
        <taxon>Dikarya</taxon>
        <taxon>Ascomycota</taxon>
        <taxon>Saccharomycotina</taxon>
        <taxon>Lipomycetes</taxon>
        <taxon>Lipomycetales</taxon>
        <taxon>Lipomycetaceae</taxon>
        <taxon>Lipomyces</taxon>
    </lineage>
</organism>